<sequence>MEDYLSKELNNVRKIDFEQNFGTSEEPPFLQTTAFENNQREFLPTEHDGCIAQCTAFRYIPSIERNFMWSQTYNASGHVTYLQGQNIFQANQPNLPTEYNYSSGANTEQREERVQEYSIDVLFDNPDAPKACEAVLGIDSTLNDNLSQTIDSMVFDTLSSDFTLLDSKFEVSVLYDKIPEKNEGSTSESKCEKSYSNNKPSGSVSITENLKSLRVRSNIFLQQKDFQSQACILNLKGTCFCDNCLKQMTTLPSLLKRKSTLSSEKHSQYGICQQNYTQMGHFSQQNPAVTMEKYFLCNTCQQMFLENDRDHHMSTHTTHTHEKCIQWDVCRKTITKDHFIRHMFIHSKEKPYWCDTCKRNLSAKRVFTAHMRAHAKGKSFPCDLCEQRFLRKRDLTRHMHRTHTEH</sequence>
<dbReference type="GO" id="GO:0001228">
    <property type="term" value="F:DNA-binding transcription activator activity, RNA polymerase II-specific"/>
    <property type="evidence" value="ECO:0007669"/>
    <property type="project" value="TreeGrafter"/>
</dbReference>
<protein>
    <recommendedName>
        <fullName evidence="8">C2H2-type domain-containing protein</fullName>
    </recommendedName>
</protein>
<proteinExistence type="predicted"/>
<dbReference type="AlphaFoldDB" id="A0A8X7C5D8"/>
<evidence type="ECO:0000259" key="8">
    <source>
        <dbReference type="PROSITE" id="PS50157"/>
    </source>
</evidence>
<dbReference type="PANTHER" id="PTHR24393">
    <property type="entry name" value="ZINC FINGER PROTEIN"/>
    <property type="match status" value="1"/>
</dbReference>
<evidence type="ECO:0000313" key="9">
    <source>
        <dbReference type="EMBL" id="GFY53089.1"/>
    </source>
</evidence>
<dbReference type="SUPFAM" id="SSF57667">
    <property type="entry name" value="beta-beta-alpha zinc fingers"/>
    <property type="match status" value="2"/>
</dbReference>
<dbReference type="InterPro" id="IPR036236">
    <property type="entry name" value="Znf_C2H2_sf"/>
</dbReference>
<dbReference type="SMART" id="SM00355">
    <property type="entry name" value="ZnF_C2H2"/>
    <property type="match status" value="4"/>
</dbReference>
<reference evidence="9" key="1">
    <citation type="submission" date="2020-08" db="EMBL/GenBank/DDBJ databases">
        <title>Multicomponent nature underlies the extraordinary mechanical properties of spider dragline silk.</title>
        <authorList>
            <person name="Kono N."/>
            <person name="Nakamura H."/>
            <person name="Mori M."/>
            <person name="Yoshida Y."/>
            <person name="Ohtoshi R."/>
            <person name="Malay A.D."/>
            <person name="Moran D.A.P."/>
            <person name="Tomita M."/>
            <person name="Numata K."/>
            <person name="Arakawa K."/>
        </authorList>
    </citation>
    <scope>NUCLEOTIDE SEQUENCE</scope>
</reference>
<dbReference type="PROSITE" id="PS50157">
    <property type="entry name" value="ZINC_FINGER_C2H2_2"/>
    <property type="match status" value="2"/>
</dbReference>
<dbReference type="PANTHER" id="PTHR24393:SF156">
    <property type="entry name" value="ZINC FINGER PROTEIN 271-LIKE"/>
    <property type="match status" value="1"/>
</dbReference>
<keyword evidence="1" id="KW-0479">Metal-binding</keyword>
<evidence type="ECO:0000256" key="2">
    <source>
        <dbReference type="ARBA" id="ARBA00022737"/>
    </source>
</evidence>
<keyword evidence="10" id="KW-1185">Reference proteome</keyword>
<organism evidence="9 10">
    <name type="scientific">Trichonephila inaurata madagascariensis</name>
    <dbReference type="NCBI Taxonomy" id="2747483"/>
    <lineage>
        <taxon>Eukaryota</taxon>
        <taxon>Metazoa</taxon>
        <taxon>Ecdysozoa</taxon>
        <taxon>Arthropoda</taxon>
        <taxon>Chelicerata</taxon>
        <taxon>Arachnida</taxon>
        <taxon>Araneae</taxon>
        <taxon>Araneomorphae</taxon>
        <taxon>Entelegynae</taxon>
        <taxon>Araneoidea</taxon>
        <taxon>Nephilidae</taxon>
        <taxon>Trichonephila</taxon>
        <taxon>Trichonephila inaurata</taxon>
    </lineage>
</organism>
<comment type="caution">
    <text evidence="9">The sequence shown here is derived from an EMBL/GenBank/DDBJ whole genome shotgun (WGS) entry which is preliminary data.</text>
</comment>
<feature type="domain" description="C2H2-type" evidence="8">
    <location>
        <begin position="352"/>
        <end position="379"/>
    </location>
</feature>
<dbReference type="GO" id="GO:0000978">
    <property type="term" value="F:RNA polymerase II cis-regulatory region sequence-specific DNA binding"/>
    <property type="evidence" value="ECO:0007669"/>
    <property type="project" value="TreeGrafter"/>
</dbReference>
<keyword evidence="2" id="KW-0677">Repeat</keyword>
<evidence type="ECO:0000256" key="5">
    <source>
        <dbReference type="ARBA" id="ARBA00023242"/>
    </source>
</evidence>
<feature type="region of interest" description="Disordered" evidence="7">
    <location>
        <begin position="181"/>
        <end position="202"/>
    </location>
</feature>
<dbReference type="InterPro" id="IPR013087">
    <property type="entry name" value="Znf_C2H2_type"/>
</dbReference>
<dbReference type="Gene3D" id="3.30.160.60">
    <property type="entry name" value="Classic Zinc Finger"/>
    <property type="match status" value="2"/>
</dbReference>
<evidence type="ECO:0000256" key="1">
    <source>
        <dbReference type="ARBA" id="ARBA00022723"/>
    </source>
</evidence>
<name>A0A8X7C5D8_9ARAC</name>
<evidence type="ECO:0000313" key="10">
    <source>
        <dbReference type="Proteomes" id="UP000886998"/>
    </source>
</evidence>
<dbReference type="GO" id="GO:0008270">
    <property type="term" value="F:zinc ion binding"/>
    <property type="evidence" value="ECO:0007669"/>
    <property type="project" value="UniProtKB-KW"/>
</dbReference>
<keyword evidence="4" id="KW-0862">Zinc</keyword>
<dbReference type="FunFam" id="3.30.160.60:FF:000446">
    <property type="entry name" value="Zinc finger protein"/>
    <property type="match status" value="1"/>
</dbReference>
<dbReference type="PROSITE" id="PS00028">
    <property type="entry name" value="ZINC_FINGER_C2H2_1"/>
    <property type="match status" value="2"/>
</dbReference>
<dbReference type="Proteomes" id="UP000886998">
    <property type="component" value="Unassembled WGS sequence"/>
</dbReference>
<accession>A0A8X7C5D8</accession>
<feature type="compositionally biased region" description="Basic and acidic residues" evidence="7">
    <location>
        <begin position="181"/>
        <end position="193"/>
    </location>
</feature>
<dbReference type="EMBL" id="BMAV01009084">
    <property type="protein sequence ID" value="GFY53089.1"/>
    <property type="molecule type" value="Genomic_DNA"/>
</dbReference>
<evidence type="ECO:0000256" key="7">
    <source>
        <dbReference type="SAM" id="MobiDB-lite"/>
    </source>
</evidence>
<feature type="domain" description="C2H2-type" evidence="8">
    <location>
        <begin position="380"/>
        <end position="406"/>
    </location>
</feature>
<dbReference type="GO" id="GO:0005634">
    <property type="term" value="C:nucleus"/>
    <property type="evidence" value="ECO:0007669"/>
    <property type="project" value="TreeGrafter"/>
</dbReference>
<gene>
    <name evidence="9" type="ORF">TNIN_62551</name>
</gene>
<keyword evidence="3 6" id="KW-0863">Zinc-finger</keyword>
<keyword evidence="5" id="KW-0539">Nucleus</keyword>
<dbReference type="OrthoDB" id="3561125at2759"/>
<evidence type="ECO:0000256" key="4">
    <source>
        <dbReference type="ARBA" id="ARBA00022833"/>
    </source>
</evidence>
<evidence type="ECO:0000256" key="3">
    <source>
        <dbReference type="ARBA" id="ARBA00022771"/>
    </source>
</evidence>
<evidence type="ECO:0000256" key="6">
    <source>
        <dbReference type="PROSITE-ProRule" id="PRU00042"/>
    </source>
</evidence>